<organism evidence="1 2">
    <name type="scientific">Cyclobacterium qasimii M12-11B</name>
    <dbReference type="NCBI Taxonomy" id="641524"/>
    <lineage>
        <taxon>Bacteria</taxon>
        <taxon>Pseudomonadati</taxon>
        <taxon>Bacteroidota</taxon>
        <taxon>Cytophagia</taxon>
        <taxon>Cytophagales</taxon>
        <taxon>Cyclobacteriaceae</taxon>
        <taxon>Cyclobacterium</taxon>
    </lineage>
</organism>
<protein>
    <submittedName>
        <fullName evidence="1">Uncharacterized protein</fullName>
    </submittedName>
</protein>
<dbReference type="AlphaFoldDB" id="S7WXE2"/>
<accession>S7WXE2</accession>
<dbReference type="STRING" id="641524.ADICYQ_2330"/>
<reference evidence="1 2" key="1">
    <citation type="journal article" date="2013" name="Genome Announc.">
        <title>Draft Genome Sequence of Cyclobacterium qasimii Strain M12-11BT, Isolated from Arctic Marine Sediment.</title>
        <authorList>
            <person name="Shivaji S."/>
            <person name="Ara S."/>
            <person name="Singh A."/>
            <person name="Kumar Pinnaka A."/>
        </authorList>
    </citation>
    <scope>NUCLEOTIDE SEQUENCE [LARGE SCALE GENOMIC DNA]</scope>
    <source>
        <strain evidence="1 2">M12-11B</strain>
    </source>
</reference>
<dbReference type="EMBL" id="ATNM01000096">
    <property type="protein sequence ID" value="EPR68633.1"/>
    <property type="molecule type" value="Genomic_DNA"/>
</dbReference>
<comment type="caution">
    <text evidence="1">The sequence shown here is derived from an EMBL/GenBank/DDBJ whole genome shotgun (WGS) entry which is preliminary data.</text>
</comment>
<proteinExistence type="predicted"/>
<evidence type="ECO:0000313" key="1">
    <source>
        <dbReference type="EMBL" id="EPR68633.1"/>
    </source>
</evidence>
<gene>
    <name evidence="1" type="ORF">ADICYQ_2330</name>
</gene>
<dbReference type="Proteomes" id="UP000014974">
    <property type="component" value="Unassembled WGS sequence"/>
</dbReference>
<evidence type="ECO:0000313" key="2">
    <source>
        <dbReference type="Proteomes" id="UP000014974"/>
    </source>
</evidence>
<sequence>MIAWKIAFQVDLGSEIAHNFDPKTHLESLKSIKFQNN</sequence>
<name>S7WXE2_9BACT</name>